<dbReference type="SMART" id="SM01180">
    <property type="entry name" value="DWNN"/>
    <property type="match status" value="1"/>
</dbReference>
<dbReference type="SUPFAM" id="SSF57850">
    <property type="entry name" value="RING/U-box"/>
    <property type="match status" value="1"/>
</dbReference>
<keyword evidence="4 8" id="KW-0863">Zinc-finger</keyword>
<evidence type="ECO:0000313" key="12">
    <source>
        <dbReference type="EMBL" id="ETN39645.1"/>
    </source>
</evidence>
<dbReference type="InterPro" id="IPR003613">
    <property type="entry name" value="Ubox_domain"/>
</dbReference>
<protein>
    <recommendedName>
        <fullName evidence="2">peptidylprolyl isomerase</fullName>
        <ecNumber evidence="2">5.2.1.8</ecNumber>
    </recommendedName>
</protein>
<dbReference type="GO" id="GO:0016567">
    <property type="term" value="P:protein ubiquitination"/>
    <property type="evidence" value="ECO:0007669"/>
    <property type="project" value="InterPro"/>
</dbReference>
<dbReference type="Pfam" id="PF04564">
    <property type="entry name" value="U-box"/>
    <property type="match status" value="1"/>
</dbReference>
<dbReference type="PROSITE" id="PS50158">
    <property type="entry name" value="ZF_CCHC"/>
    <property type="match status" value="1"/>
</dbReference>
<dbReference type="Gene3D" id="4.10.60.10">
    <property type="entry name" value="Zinc finger, CCHC-type"/>
    <property type="match status" value="1"/>
</dbReference>
<dbReference type="Gene3D" id="3.30.40.10">
    <property type="entry name" value="Zinc/RING finger domain, C3HC4 (zinc finger)"/>
    <property type="match status" value="1"/>
</dbReference>
<feature type="region of interest" description="Disordered" evidence="9">
    <location>
        <begin position="343"/>
        <end position="455"/>
    </location>
</feature>
<dbReference type="EMBL" id="KB822721">
    <property type="protein sequence ID" value="ETN39645.1"/>
    <property type="molecule type" value="Genomic_DNA"/>
</dbReference>
<organism evidence="12 13">
    <name type="scientific">Cyphellophora europaea (strain CBS 101466)</name>
    <name type="common">Phialophora europaea</name>
    <dbReference type="NCBI Taxonomy" id="1220924"/>
    <lineage>
        <taxon>Eukaryota</taxon>
        <taxon>Fungi</taxon>
        <taxon>Dikarya</taxon>
        <taxon>Ascomycota</taxon>
        <taxon>Pezizomycotina</taxon>
        <taxon>Eurotiomycetes</taxon>
        <taxon>Chaetothyriomycetidae</taxon>
        <taxon>Chaetothyriales</taxon>
        <taxon>Cyphellophoraceae</taxon>
        <taxon>Cyphellophora</taxon>
    </lineage>
</organism>
<dbReference type="Pfam" id="PF13696">
    <property type="entry name" value="zf-CCHC_2"/>
    <property type="match status" value="1"/>
</dbReference>
<dbReference type="STRING" id="1220924.W2RTJ7"/>
<feature type="region of interest" description="Disordered" evidence="9">
    <location>
        <begin position="530"/>
        <end position="646"/>
    </location>
</feature>
<evidence type="ECO:0000313" key="13">
    <source>
        <dbReference type="Proteomes" id="UP000030752"/>
    </source>
</evidence>
<dbReference type="RefSeq" id="XP_008718430.1">
    <property type="nucleotide sequence ID" value="XM_008720208.1"/>
</dbReference>
<evidence type="ECO:0000256" key="4">
    <source>
        <dbReference type="ARBA" id="ARBA00022771"/>
    </source>
</evidence>
<feature type="compositionally biased region" description="Low complexity" evidence="9">
    <location>
        <begin position="530"/>
        <end position="549"/>
    </location>
</feature>
<feature type="compositionally biased region" description="Basic and acidic residues" evidence="9">
    <location>
        <begin position="343"/>
        <end position="353"/>
    </location>
</feature>
<dbReference type="HOGENOM" id="CLU_019105_1_0_1"/>
<dbReference type="SUPFAM" id="SSF57756">
    <property type="entry name" value="Retrovirus zinc finger-like domains"/>
    <property type="match status" value="1"/>
</dbReference>
<dbReference type="GO" id="GO:0008270">
    <property type="term" value="F:zinc ion binding"/>
    <property type="evidence" value="ECO:0007669"/>
    <property type="project" value="UniProtKB-KW"/>
</dbReference>
<evidence type="ECO:0000256" key="1">
    <source>
        <dbReference type="ARBA" id="ARBA00004123"/>
    </source>
</evidence>
<keyword evidence="5" id="KW-0862">Zinc</keyword>
<evidence type="ECO:0000256" key="9">
    <source>
        <dbReference type="SAM" id="MobiDB-lite"/>
    </source>
</evidence>
<dbReference type="GO" id="GO:0006511">
    <property type="term" value="P:ubiquitin-dependent protein catabolic process"/>
    <property type="evidence" value="ECO:0007669"/>
    <property type="project" value="TreeGrafter"/>
</dbReference>
<dbReference type="GO" id="GO:0003755">
    <property type="term" value="F:peptidyl-prolyl cis-trans isomerase activity"/>
    <property type="evidence" value="ECO:0007669"/>
    <property type="project" value="UniProtKB-KW"/>
</dbReference>
<keyword evidence="3" id="KW-0479">Metal-binding</keyword>
<dbReference type="eggNOG" id="KOG0314">
    <property type="taxonomic scope" value="Eukaryota"/>
</dbReference>
<dbReference type="GO" id="GO:0061630">
    <property type="term" value="F:ubiquitin protein ligase activity"/>
    <property type="evidence" value="ECO:0007669"/>
    <property type="project" value="InterPro"/>
</dbReference>
<feature type="region of interest" description="Disordered" evidence="9">
    <location>
        <begin position="85"/>
        <end position="111"/>
    </location>
</feature>
<reference evidence="12 13" key="1">
    <citation type="submission" date="2013-03" db="EMBL/GenBank/DDBJ databases">
        <title>The Genome Sequence of Phialophora europaea CBS 101466.</title>
        <authorList>
            <consortium name="The Broad Institute Genomics Platform"/>
            <person name="Cuomo C."/>
            <person name="de Hoog S."/>
            <person name="Gorbushina A."/>
            <person name="Walker B."/>
            <person name="Young S.K."/>
            <person name="Zeng Q."/>
            <person name="Gargeya S."/>
            <person name="Fitzgerald M."/>
            <person name="Haas B."/>
            <person name="Abouelleil A."/>
            <person name="Allen A.W."/>
            <person name="Alvarado L."/>
            <person name="Arachchi H.M."/>
            <person name="Berlin A.M."/>
            <person name="Chapman S.B."/>
            <person name="Gainer-Dewar J."/>
            <person name="Goldberg J."/>
            <person name="Griggs A."/>
            <person name="Gujja S."/>
            <person name="Hansen M."/>
            <person name="Howarth C."/>
            <person name="Imamovic A."/>
            <person name="Ireland A."/>
            <person name="Larimer J."/>
            <person name="McCowan C."/>
            <person name="Murphy C."/>
            <person name="Pearson M."/>
            <person name="Poon T.W."/>
            <person name="Priest M."/>
            <person name="Roberts A."/>
            <person name="Saif S."/>
            <person name="Shea T."/>
            <person name="Sisk P."/>
            <person name="Sykes S."/>
            <person name="Wortman J."/>
            <person name="Nusbaum C."/>
            <person name="Birren B."/>
        </authorList>
    </citation>
    <scope>NUCLEOTIDE SEQUENCE [LARGE SCALE GENOMIC DNA]</scope>
    <source>
        <strain evidence="12 13">CBS 101466</strain>
    </source>
</reference>
<feature type="compositionally biased region" description="Polar residues" evidence="9">
    <location>
        <begin position="435"/>
        <end position="448"/>
    </location>
</feature>
<evidence type="ECO:0000259" key="11">
    <source>
        <dbReference type="PROSITE" id="PS51282"/>
    </source>
</evidence>
<evidence type="ECO:0000256" key="8">
    <source>
        <dbReference type="PROSITE-ProRule" id="PRU00047"/>
    </source>
</evidence>
<dbReference type="InterPro" id="IPR001878">
    <property type="entry name" value="Znf_CCHC"/>
</dbReference>
<dbReference type="GeneID" id="19973210"/>
<dbReference type="Pfam" id="PF08783">
    <property type="entry name" value="DWNN"/>
    <property type="match status" value="1"/>
</dbReference>
<gene>
    <name evidence="12" type="ORF">HMPREF1541_05871</name>
</gene>
<dbReference type="CDD" id="cd16620">
    <property type="entry name" value="vRING-HC-C4C4_RBBP6"/>
    <property type="match status" value="1"/>
</dbReference>
<dbReference type="InterPro" id="IPR013083">
    <property type="entry name" value="Znf_RING/FYVE/PHD"/>
</dbReference>
<dbReference type="OrthoDB" id="106784at2759"/>
<dbReference type="Gene3D" id="3.10.20.90">
    <property type="entry name" value="Phosphatidylinositol 3-kinase Catalytic Subunit, Chain A, domain 1"/>
    <property type="match status" value="1"/>
</dbReference>
<feature type="domain" description="CCHC-type" evidence="10">
    <location>
        <begin position="175"/>
        <end position="189"/>
    </location>
</feature>
<evidence type="ECO:0000256" key="6">
    <source>
        <dbReference type="ARBA" id="ARBA00023110"/>
    </source>
</evidence>
<feature type="domain" description="DWNN" evidence="11">
    <location>
        <begin position="5"/>
        <end position="78"/>
    </location>
</feature>
<dbReference type="EC" id="5.2.1.8" evidence="2"/>
<dbReference type="InterPro" id="IPR033489">
    <property type="entry name" value="RBBP6"/>
</dbReference>
<evidence type="ECO:0000256" key="3">
    <source>
        <dbReference type="ARBA" id="ARBA00022723"/>
    </source>
</evidence>
<keyword evidence="6" id="KW-0697">Rotamase</keyword>
<dbReference type="InterPro" id="IPR036875">
    <property type="entry name" value="Znf_CCHC_sf"/>
</dbReference>
<evidence type="ECO:0000259" key="10">
    <source>
        <dbReference type="PROSITE" id="PS50158"/>
    </source>
</evidence>
<keyword evidence="6" id="KW-0413">Isomerase</keyword>
<dbReference type="Proteomes" id="UP000030752">
    <property type="component" value="Unassembled WGS sequence"/>
</dbReference>
<dbReference type="SMART" id="SM00343">
    <property type="entry name" value="ZnF_C2HC"/>
    <property type="match status" value="1"/>
</dbReference>
<evidence type="ECO:0000256" key="5">
    <source>
        <dbReference type="ARBA" id="ARBA00022833"/>
    </source>
</evidence>
<sequence length="646" mass="72060">MASYVYYKFRSQKEPQRVPLDGPYIDVWNLKREIINISHLGDGTDFDLKIYKENSSDEYTDDTEVIPKDSTVDAVRLPATAPGKGRAARYVSGKPPISAKHSAAAPSGMPAPPIEMNANMTEQERIEALHKYSSSQWAKTQQEMSHETRVPMQLGSRLNKKANVPEGEPPHGYICYRCGKKGHWIQACPTNDDATYDNKNRIKRTTGIPRSMLKKIDQADIDKLDEQQRQHLMVNAEGEYVFAQADEKTWKKHLEQVKASEANKQNAAAGNEELRERGLECTIDQRLFVDPMKTPCCGRTYCHDCIENALLENDLVCPGCETENVSLEALKPDDEMKEKIKAYQEEKSNEKQRSRSPTASVNTPKPEEAETGSRPVTRDGSKSPKSETGQSKKRSADEADDSISGNLEVPAMKRQKSGEGTPVPETKDGDKPSTPAESSDTDANTASFPANMMPPDFSQMPNMGMNLPMGMPNMMGMPFMGMGMPNMMNMMPNMNMNMPNMNMMNMMAGMGGMNGMNGMAELNGINGGSNMNMNNNFQNGPPNNRGGFNKQHQFRNKPRNFNQPPQPPKQPEGLNNVPTGPKAMQNQNQAGGFYPPSGPAGGKFSNQQRYAGNEEDNAYLRQPVNPQRQWQRNRRGKPREADYREL</sequence>
<dbReference type="PROSITE" id="PS51282">
    <property type="entry name" value="DWNN"/>
    <property type="match status" value="1"/>
</dbReference>
<dbReference type="InterPro" id="IPR014891">
    <property type="entry name" value="DWNN_domain"/>
</dbReference>
<dbReference type="InterPro" id="IPR025829">
    <property type="entry name" value="Zn_knuckle_CX2CX3GHX4C"/>
</dbReference>
<proteinExistence type="predicted"/>
<dbReference type="InParanoid" id="W2RTJ7"/>
<dbReference type="VEuPathDB" id="FungiDB:HMPREF1541_05871"/>
<dbReference type="GO" id="GO:0005634">
    <property type="term" value="C:nucleus"/>
    <property type="evidence" value="ECO:0007669"/>
    <property type="project" value="UniProtKB-SubCell"/>
</dbReference>
<feature type="compositionally biased region" description="Basic and acidic residues" evidence="9">
    <location>
        <begin position="376"/>
        <end position="385"/>
    </location>
</feature>
<comment type="subcellular location">
    <subcellularLocation>
        <location evidence="1">Nucleus</location>
    </subcellularLocation>
</comment>
<dbReference type="GO" id="GO:0003676">
    <property type="term" value="F:nucleic acid binding"/>
    <property type="evidence" value="ECO:0007669"/>
    <property type="project" value="InterPro"/>
</dbReference>
<accession>W2RTJ7</accession>
<evidence type="ECO:0000256" key="7">
    <source>
        <dbReference type="ARBA" id="ARBA00023242"/>
    </source>
</evidence>
<dbReference type="PANTHER" id="PTHR15439:SF0">
    <property type="entry name" value="CELL DIVISION CYCLE AND APOPTOSIS REGULATOR PROTEIN 1-RELATED"/>
    <property type="match status" value="1"/>
</dbReference>
<keyword evidence="13" id="KW-1185">Reference proteome</keyword>
<dbReference type="FunCoup" id="W2RTJ7">
    <property type="interactions" value="113"/>
</dbReference>
<evidence type="ECO:0000256" key="2">
    <source>
        <dbReference type="ARBA" id="ARBA00013194"/>
    </source>
</evidence>
<name>W2RTJ7_CYPE1</name>
<keyword evidence="7" id="KW-0539">Nucleus</keyword>
<dbReference type="PANTHER" id="PTHR15439">
    <property type="entry name" value="RETINOBLASTOMA-BINDING PROTEIN 6"/>
    <property type="match status" value="1"/>
</dbReference>
<dbReference type="AlphaFoldDB" id="W2RTJ7"/>
<dbReference type="GO" id="GO:0006397">
    <property type="term" value="P:mRNA processing"/>
    <property type="evidence" value="ECO:0007669"/>
    <property type="project" value="InterPro"/>
</dbReference>